<evidence type="ECO:0000259" key="1">
    <source>
        <dbReference type="Pfam" id="PF02514"/>
    </source>
</evidence>
<dbReference type="GO" id="GO:0051116">
    <property type="term" value="F:cobaltochelatase activity"/>
    <property type="evidence" value="ECO:0007669"/>
    <property type="project" value="UniProtKB-EC"/>
</dbReference>
<dbReference type="PANTHER" id="PTHR44119">
    <property type="entry name" value="MAGNESIUM-CHELATASE SUBUNIT CHLH, CHLOROPLASTIC"/>
    <property type="match status" value="1"/>
</dbReference>
<dbReference type="Proteomes" id="UP000661006">
    <property type="component" value="Unassembled WGS sequence"/>
</dbReference>
<dbReference type="InterPro" id="IPR003672">
    <property type="entry name" value="CobN/Mg_chltase"/>
</dbReference>
<dbReference type="Pfam" id="PF02514">
    <property type="entry name" value="CobN-Mg_chel"/>
    <property type="match status" value="1"/>
</dbReference>
<evidence type="ECO:0000313" key="3">
    <source>
        <dbReference type="Proteomes" id="UP000661006"/>
    </source>
</evidence>
<dbReference type="RefSeq" id="WP_061930123.1">
    <property type="nucleotide sequence ID" value="NZ_JABCQN010000003.1"/>
</dbReference>
<dbReference type="AlphaFoldDB" id="A0A9Q2FLC7"/>
<name>A0A9Q2FLC7_GLUJA</name>
<evidence type="ECO:0000313" key="2">
    <source>
        <dbReference type="EMBL" id="MBF0870976.1"/>
    </source>
</evidence>
<dbReference type="CDD" id="cd10150">
    <property type="entry name" value="CobN_like"/>
    <property type="match status" value="1"/>
</dbReference>
<sequence>MHLLVRERHGIDDQDVAEDLDHAPTDVVFLSFSDSDLLALEQAYEKLNASSQGGAGFSLRLVNLSRLRHPMSVDLYIEQTLSEAHCVVVRLLGGIDYWRYGAEEVRNSCARKSISLALLPGDARQDARLEEWSNVHATDHERLTGFLKEGGPDNTRRALILMAHLAGCGADLAGMPEPVPYAGLYRAGKPNLSLQTTVVFYRAHLLAADTAPIDCLADALERAGLSADVLYVSSLKNPDVAEYLRHHLTQSRPDIILNATFFSARGEGGCSPLDDADVPVLQVLQPNSTCQSWEESGRGLSQSDLAMQVVLPELDGRLLAGPISFKSETAPGDAARHDPYPAGISAVVAQANAWARLRNLKPESRHLALILSDYPSAEGQSAHAVGLDTFASLCAIVEALKDEGYSCGGAETWSKTQFANSLCNKPVQQLLSLQEYREAFETLPDQFRQSVLTAWGEPEDDAAFQDDGFCLKALRLGHIVIAVQPDRGAALDRKAQYHDPDTPPRHAYVAFHLWLRQVCQIDVMVHLGTHGTLEWLPGKAVALSQGCAPAVLRGALPVLYPFIVNNPGEAAAAKRRLGAVTIGHMTPPVMKAGLDAGMAELEQLIDEFAEADGLDRRRGAILRRAILDRASGMGLLAESGVKAGEGDEAEALARLDAYLCDVKDLQIRDGLHVFGKIAPHADRLATMVSSVAQTPAGEIASLIEASADAEMASLLAGLEGRLVRPGPSGAPTRGRVDVLPTGRNLFTMDPRAVPTASAVELARAQSQQILLRHLQEEGEPLLRIVMDLWGSSTLRTGGEDLALALLLMGVEPLWDASSGRVSGIEVTPIAVLDRPRVDVTLRISGLFRDAFPGQIALFDQAVQAVSAREEGEEWNPLAASVHDLEGEERKAATARIFGAAPGTYGTGIEEMLARGTWETRCELGQSYLEGNDWMYGGGRDGTRNAAALAEKLKQTDAILHVQDHAETDILESSDVAAHEGGLFAAAEMLGADPALWHGDTSRPDAPRLRDTEAEVARIVRGRLANPRWLEGMRRHDYRGAAEMARGLDALCAFAATVPTRFDHQFDLVFAATLGDETCDTFLERANPQARHAMRERFQGMIRRGLWHPRSNSVTAFLEGEQG</sequence>
<dbReference type="GeneID" id="81474826"/>
<reference evidence="2" key="1">
    <citation type="submission" date="2020-04" db="EMBL/GenBank/DDBJ databases">
        <authorList>
            <person name="Sombolestani A."/>
        </authorList>
    </citation>
    <scope>NUCLEOTIDE SEQUENCE</scope>
    <source>
        <strain evidence="2">R71697</strain>
    </source>
</reference>
<dbReference type="EC" id="6.6.1.2" evidence="2"/>
<proteinExistence type="predicted"/>
<comment type="caution">
    <text evidence="2">The sequence shown here is derived from an EMBL/GenBank/DDBJ whole genome shotgun (WGS) entry which is preliminary data.</text>
</comment>
<dbReference type="NCBIfam" id="NF008973">
    <property type="entry name" value="PRK12321.1"/>
    <property type="match status" value="1"/>
</dbReference>
<gene>
    <name evidence="2" type="primary">cobN</name>
    <name evidence="2" type="ORF">HKD32_08960</name>
</gene>
<feature type="domain" description="CobN/magnesium chelatase" evidence="1">
    <location>
        <begin position="146"/>
        <end position="708"/>
    </location>
</feature>
<reference evidence="2" key="2">
    <citation type="submission" date="2020-11" db="EMBL/GenBank/DDBJ databases">
        <title>Description of novel Gluconobacter species.</title>
        <authorList>
            <person name="Cleenwerck I."/>
            <person name="Cnockaert M."/>
            <person name="Borremans W."/>
            <person name="Wieme A.D."/>
            <person name="De Vuyst L."/>
            <person name="Vandamme P."/>
        </authorList>
    </citation>
    <scope>NUCLEOTIDE SEQUENCE</scope>
    <source>
        <strain evidence="2">R71697</strain>
    </source>
</reference>
<protein>
    <submittedName>
        <fullName evidence="2">Cobaltochelatase subunit CobN</fullName>
        <ecNumber evidence="2">6.6.1.2</ecNumber>
    </submittedName>
</protein>
<keyword evidence="2" id="KW-0436">Ligase</keyword>
<dbReference type="PANTHER" id="PTHR44119:SF4">
    <property type="entry name" value="AEROBIC COBALTOCHELATASE SUBUNIT COBN"/>
    <property type="match status" value="1"/>
</dbReference>
<dbReference type="EMBL" id="JABCQN010000003">
    <property type="protein sequence ID" value="MBF0870976.1"/>
    <property type="molecule type" value="Genomic_DNA"/>
</dbReference>
<accession>A0A9Q2FLC7</accession>
<organism evidence="2 3">
    <name type="scientific">Gluconobacter japonicus</name>
    <dbReference type="NCBI Taxonomy" id="376620"/>
    <lineage>
        <taxon>Bacteria</taxon>
        <taxon>Pseudomonadati</taxon>
        <taxon>Pseudomonadota</taxon>
        <taxon>Alphaproteobacteria</taxon>
        <taxon>Acetobacterales</taxon>
        <taxon>Acetobacteraceae</taxon>
        <taxon>Gluconobacter</taxon>
    </lineage>
</organism>